<dbReference type="OrthoDB" id="3779239at2759"/>
<keyword evidence="2" id="KW-1185">Reference proteome</keyword>
<proteinExistence type="predicted"/>
<protein>
    <submittedName>
        <fullName evidence="1">Uncharacterized protein</fullName>
    </submittedName>
</protein>
<evidence type="ECO:0000313" key="2">
    <source>
        <dbReference type="Proteomes" id="UP000250140"/>
    </source>
</evidence>
<name>A0A8E2JSC2_9PEZI</name>
<reference evidence="1 2" key="1">
    <citation type="journal article" date="2016" name="Nat. Commun.">
        <title>Ectomycorrhizal ecology is imprinted in the genome of the dominant symbiotic fungus Cenococcum geophilum.</title>
        <authorList>
            <consortium name="DOE Joint Genome Institute"/>
            <person name="Peter M."/>
            <person name="Kohler A."/>
            <person name="Ohm R.A."/>
            <person name="Kuo A."/>
            <person name="Krutzmann J."/>
            <person name="Morin E."/>
            <person name="Arend M."/>
            <person name="Barry K.W."/>
            <person name="Binder M."/>
            <person name="Choi C."/>
            <person name="Clum A."/>
            <person name="Copeland A."/>
            <person name="Grisel N."/>
            <person name="Haridas S."/>
            <person name="Kipfer T."/>
            <person name="LaButti K."/>
            <person name="Lindquist E."/>
            <person name="Lipzen A."/>
            <person name="Maire R."/>
            <person name="Meier B."/>
            <person name="Mihaltcheva S."/>
            <person name="Molinier V."/>
            <person name="Murat C."/>
            <person name="Poggeler S."/>
            <person name="Quandt C.A."/>
            <person name="Sperisen C."/>
            <person name="Tritt A."/>
            <person name="Tisserant E."/>
            <person name="Crous P.W."/>
            <person name="Henrissat B."/>
            <person name="Nehls U."/>
            <person name="Egli S."/>
            <person name="Spatafora J.W."/>
            <person name="Grigoriev I.V."/>
            <person name="Martin F.M."/>
        </authorList>
    </citation>
    <scope>NUCLEOTIDE SEQUENCE [LARGE SCALE GENOMIC DNA]</scope>
    <source>
        <strain evidence="1 2">CBS 207.34</strain>
    </source>
</reference>
<sequence length="73" mass="8463">MLNKGRGWCGTAIVDESWAEGHDDQLYELIALSDARKFTDYECTSWAYTIPKDLEDIYGDLYHAMRIDYIPDP</sequence>
<dbReference type="Proteomes" id="UP000250140">
    <property type="component" value="Unassembled WGS sequence"/>
</dbReference>
<accession>A0A8E2JSC2</accession>
<evidence type="ECO:0000313" key="1">
    <source>
        <dbReference type="EMBL" id="OCL07835.1"/>
    </source>
</evidence>
<organism evidence="1 2">
    <name type="scientific">Glonium stellatum</name>
    <dbReference type="NCBI Taxonomy" id="574774"/>
    <lineage>
        <taxon>Eukaryota</taxon>
        <taxon>Fungi</taxon>
        <taxon>Dikarya</taxon>
        <taxon>Ascomycota</taxon>
        <taxon>Pezizomycotina</taxon>
        <taxon>Dothideomycetes</taxon>
        <taxon>Pleosporomycetidae</taxon>
        <taxon>Gloniales</taxon>
        <taxon>Gloniaceae</taxon>
        <taxon>Glonium</taxon>
    </lineage>
</organism>
<dbReference type="EMBL" id="KV749776">
    <property type="protein sequence ID" value="OCL07835.1"/>
    <property type="molecule type" value="Genomic_DNA"/>
</dbReference>
<gene>
    <name evidence="1" type="ORF">AOQ84DRAFT_294328</name>
</gene>
<dbReference type="AlphaFoldDB" id="A0A8E2JSC2"/>